<dbReference type="PROSITE" id="PS01180">
    <property type="entry name" value="CUB"/>
    <property type="match status" value="1"/>
</dbReference>
<evidence type="ECO:0000256" key="1">
    <source>
        <dbReference type="ARBA" id="ARBA00023157"/>
    </source>
</evidence>
<dbReference type="Pfam" id="PF26080">
    <property type="entry name" value="CUB_animal"/>
    <property type="match status" value="1"/>
</dbReference>
<proteinExistence type="predicted"/>
<evidence type="ECO:0000256" key="2">
    <source>
        <dbReference type="PROSITE-ProRule" id="PRU00059"/>
    </source>
</evidence>
<gene>
    <name evidence="5" type="ORF">DAPPUDRAFT_101194</name>
</gene>
<dbReference type="KEGG" id="dpx:DAPPUDRAFT_101194"/>
<dbReference type="InParanoid" id="E9GCN4"/>
<evidence type="ECO:0000313" key="6">
    <source>
        <dbReference type="Proteomes" id="UP000000305"/>
    </source>
</evidence>
<dbReference type="InterPro" id="IPR058698">
    <property type="entry name" value="CUB_metazoa"/>
</dbReference>
<dbReference type="Proteomes" id="UP000000305">
    <property type="component" value="Unassembled WGS sequence"/>
</dbReference>
<keyword evidence="1" id="KW-1015">Disulfide bond</keyword>
<dbReference type="HOGENOM" id="CLU_570196_0_0_1"/>
<dbReference type="EMBL" id="GL732539">
    <property type="protein sequence ID" value="EFX82587.1"/>
    <property type="molecule type" value="Genomic_DNA"/>
</dbReference>
<keyword evidence="6" id="KW-1185">Reference proteome</keyword>
<dbReference type="STRING" id="6669.E9GCN4"/>
<protein>
    <recommendedName>
        <fullName evidence="4">CUB domain-containing protein</fullName>
    </recommendedName>
</protein>
<dbReference type="PANTHER" id="PTHR33236:SF5">
    <property type="entry name" value="CUB DOMAIN-CONTAINING PROTEIN"/>
    <property type="match status" value="1"/>
</dbReference>
<evidence type="ECO:0000259" key="4">
    <source>
        <dbReference type="PROSITE" id="PS01180"/>
    </source>
</evidence>
<sequence length="479" mass="52271">MTLSFFFRNWAIFIFVFPILSQTVDYNHILDDYDRLNGNFLQPDVFRHHKFLYYPRQPILNNHLVPVNIKSLIEFVTNNSIVINGRSPLKISNRWKLNSNLKGNKSQSKQLSDTDSIALADLIVDFLSVLFAGGGVAGISMAAVALLSGWNPKNTLPGVQSQMRSLIQGDFTSCTAASVDSGYCASLINCNLKKGISSGACPNGGVCCTNSLTTCSGTVQYNNTYWQSPTTIYPDSSCVVTVKLDPAIAEQRGPICQLRLDFEKFNIAQPNSESVCSNHVFLVGGTDSVVSPICGENKGQHTPFGCLQYFSFPSGTVNSFNWADTTNNSTRQLANQNYHICFRREIVDASIDTTLCFTPSVTPNSGKAFSLTGSDASVGTAGQAGFSQANLGDCNNDFLIIPNGHDPALSASPANLRDRYCGERLNVLPKSNTSTTVCTKSKPYRIIYNTNSDETVTDSRDAANVGNIGFSLRYYQIKL</sequence>
<dbReference type="InterPro" id="IPR000859">
    <property type="entry name" value="CUB_dom"/>
</dbReference>
<keyword evidence="3" id="KW-0732">Signal</keyword>
<dbReference type="PhylomeDB" id="E9GCN4"/>
<accession>E9GCN4</accession>
<dbReference type="PANTHER" id="PTHR33236">
    <property type="entry name" value="INTRAFLAGELLAR TRANSPORT PROTEIN 122 FAMILY PROTEIN-RELATED"/>
    <property type="match status" value="1"/>
</dbReference>
<feature type="domain" description="CUB" evidence="4">
    <location>
        <begin position="215"/>
        <end position="345"/>
    </location>
</feature>
<evidence type="ECO:0000256" key="3">
    <source>
        <dbReference type="SAM" id="SignalP"/>
    </source>
</evidence>
<evidence type="ECO:0000313" key="5">
    <source>
        <dbReference type="EMBL" id="EFX82587.1"/>
    </source>
</evidence>
<dbReference type="AlphaFoldDB" id="E9GCN4"/>
<reference evidence="5 6" key="1">
    <citation type="journal article" date="2011" name="Science">
        <title>The ecoresponsive genome of Daphnia pulex.</title>
        <authorList>
            <person name="Colbourne J.K."/>
            <person name="Pfrender M.E."/>
            <person name="Gilbert D."/>
            <person name="Thomas W.K."/>
            <person name="Tucker A."/>
            <person name="Oakley T.H."/>
            <person name="Tokishita S."/>
            <person name="Aerts A."/>
            <person name="Arnold G.J."/>
            <person name="Basu M.K."/>
            <person name="Bauer D.J."/>
            <person name="Caceres C.E."/>
            <person name="Carmel L."/>
            <person name="Casola C."/>
            <person name="Choi J.H."/>
            <person name="Detter J.C."/>
            <person name="Dong Q."/>
            <person name="Dusheyko S."/>
            <person name="Eads B.D."/>
            <person name="Frohlich T."/>
            <person name="Geiler-Samerotte K.A."/>
            <person name="Gerlach D."/>
            <person name="Hatcher P."/>
            <person name="Jogdeo S."/>
            <person name="Krijgsveld J."/>
            <person name="Kriventseva E.V."/>
            <person name="Kultz D."/>
            <person name="Laforsch C."/>
            <person name="Lindquist E."/>
            <person name="Lopez J."/>
            <person name="Manak J.R."/>
            <person name="Muller J."/>
            <person name="Pangilinan J."/>
            <person name="Patwardhan R.P."/>
            <person name="Pitluck S."/>
            <person name="Pritham E.J."/>
            <person name="Rechtsteiner A."/>
            <person name="Rho M."/>
            <person name="Rogozin I.B."/>
            <person name="Sakarya O."/>
            <person name="Salamov A."/>
            <person name="Schaack S."/>
            <person name="Shapiro H."/>
            <person name="Shiga Y."/>
            <person name="Skalitzky C."/>
            <person name="Smith Z."/>
            <person name="Souvorov A."/>
            <person name="Sung W."/>
            <person name="Tang Z."/>
            <person name="Tsuchiya D."/>
            <person name="Tu H."/>
            <person name="Vos H."/>
            <person name="Wang M."/>
            <person name="Wolf Y.I."/>
            <person name="Yamagata H."/>
            <person name="Yamada T."/>
            <person name="Ye Y."/>
            <person name="Shaw J.R."/>
            <person name="Andrews J."/>
            <person name="Crease T.J."/>
            <person name="Tang H."/>
            <person name="Lucas S.M."/>
            <person name="Robertson H.M."/>
            <person name="Bork P."/>
            <person name="Koonin E.V."/>
            <person name="Zdobnov E.M."/>
            <person name="Grigoriev I.V."/>
            <person name="Lynch M."/>
            <person name="Boore J.L."/>
        </authorList>
    </citation>
    <scope>NUCLEOTIDE SEQUENCE [LARGE SCALE GENOMIC DNA]</scope>
</reference>
<feature type="chain" id="PRO_5003240218" description="CUB domain-containing protein" evidence="3">
    <location>
        <begin position="22"/>
        <end position="479"/>
    </location>
</feature>
<dbReference type="OrthoDB" id="6355706at2759"/>
<comment type="caution">
    <text evidence="2">Lacks conserved residue(s) required for the propagation of feature annotation.</text>
</comment>
<name>E9GCN4_DAPPU</name>
<feature type="signal peptide" evidence="3">
    <location>
        <begin position="1"/>
        <end position="21"/>
    </location>
</feature>
<dbReference type="OMA" id="HICFRRE"/>
<organism evidence="5 6">
    <name type="scientific">Daphnia pulex</name>
    <name type="common">Water flea</name>
    <dbReference type="NCBI Taxonomy" id="6669"/>
    <lineage>
        <taxon>Eukaryota</taxon>
        <taxon>Metazoa</taxon>
        <taxon>Ecdysozoa</taxon>
        <taxon>Arthropoda</taxon>
        <taxon>Crustacea</taxon>
        <taxon>Branchiopoda</taxon>
        <taxon>Diplostraca</taxon>
        <taxon>Cladocera</taxon>
        <taxon>Anomopoda</taxon>
        <taxon>Daphniidae</taxon>
        <taxon>Daphnia</taxon>
    </lineage>
</organism>